<dbReference type="GO" id="GO:0005524">
    <property type="term" value="F:ATP binding"/>
    <property type="evidence" value="ECO:0007669"/>
    <property type="project" value="UniProtKB-KW"/>
</dbReference>
<dbReference type="PRINTS" id="PR00344">
    <property type="entry name" value="BCTRLSENSOR"/>
</dbReference>
<evidence type="ECO:0000256" key="6">
    <source>
        <dbReference type="SAM" id="MobiDB-lite"/>
    </source>
</evidence>
<dbReference type="SMART" id="SM00387">
    <property type="entry name" value="HATPase_c"/>
    <property type="match status" value="1"/>
</dbReference>
<dbReference type="InterPro" id="IPR036890">
    <property type="entry name" value="HATPase_C_sf"/>
</dbReference>
<feature type="modified residue" description="4-aspartylphosphate" evidence="5">
    <location>
        <position position="577"/>
    </location>
</feature>
<feature type="domain" description="Histidine kinase" evidence="7">
    <location>
        <begin position="160"/>
        <end position="385"/>
    </location>
</feature>
<dbReference type="CDD" id="cd16922">
    <property type="entry name" value="HATPase_EvgS-ArcB-TorS-like"/>
    <property type="match status" value="1"/>
</dbReference>
<dbReference type="STRING" id="856793.MICA_1929"/>
<evidence type="ECO:0000313" key="10">
    <source>
        <dbReference type="EMBL" id="AEP10238.1"/>
    </source>
</evidence>
<evidence type="ECO:0000313" key="11">
    <source>
        <dbReference type="Proteomes" id="UP000009286"/>
    </source>
</evidence>
<keyword evidence="11" id="KW-1185">Reference proteome</keyword>
<dbReference type="AlphaFoldDB" id="G2KME4"/>
<dbReference type="Pfam" id="PF01627">
    <property type="entry name" value="Hpt"/>
    <property type="match status" value="1"/>
</dbReference>
<dbReference type="SUPFAM" id="SSF55874">
    <property type="entry name" value="ATPase domain of HSP90 chaperone/DNA topoisomerase II/histidine kinase"/>
    <property type="match status" value="1"/>
</dbReference>
<proteinExistence type="predicted"/>
<dbReference type="InterPro" id="IPR036641">
    <property type="entry name" value="HPT_dom_sf"/>
</dbReference>
<evidence type="ECO:0000256" key="2">
    <source>
        <dbReference type="ARBA" id="ARBA00012438"/>
    </source>
</evidence>
<dbReference type="EMBL" id="CP002382">
    <property type="protein sequence ID" value="AEP10238.1"/>
    <property type="molecule type" value="Genomic_DNA"/>
</dbReference>
<dbReference type="SUPFAM" id="SSF52172">
    <property type="entry name" value="CheY-like"/>
    <property type="match status" value="2"/>
</dbReference>
<dbReference type="GO" id="GO:0000155">
    <property type="term" value="F:phosphorelay sensor kinase activity"/>
    <property type="evidence" value="ECO:0007669"/>
    <property type="project" value="InterPro"/>
</dbReference>
<dbReference type="Pfam" id="PF00512">
    <property type="entry name" value="HisKA"/>
    <property type="match status" value="1"/>
</dbReference>
<dbReference type="PANTHER" id="PTHR45339:SF5">
    <property type="entry name" value="HISTIDINE KINASE"/>
    <property type="match status" value="1"/>
</dbReference>
<dbReference type="InterPro" id="IPR005467">
    <property type="entry name" value="His_kinase_dom"/>
</dbReference>
<dbReference type="Gene3D" id="1.20.120.160">
    <property type="entry name" value="HPT domain"/>
    <property type="match status" value="1"/>
</dbReference>
<dbReference type="SUPFAM" id="SSF55785">
    <property type="entry name" value="PYP-like sensor domain (PAS domain)"/>
    <property type="match status" value="1"/>
</dbReference>
<evidence type="ECO:0000259" key="7">
    <source>
        <dbReference type="PROSITE" id="PS50109"/>
    </source>
</evidence>
<dbReference type="EC" id="2.7.13.3" evidence="2"/>
<dbReference type="CDD" id="cd17546">
    <property type="entry name" value="REC_hyHK_CKI1_RcsC-like"/>
    <property type="match status" value="1"/>
</dbReference>
<dbReference type="PROSITE" id="PS50109">
    <property type="entry name" value="HIS_KIN"/>
    <property type="match status" value="1"/>
</dbReference>
<dbReference type="SUPFAM" id="SSF47384">
    <property type="entry name" value="Homodimeric domain of signal transducing histidine kinase"/>
    <property type="match status" value="1"/>
</dbReference>
<dbReference type="HOGENOM" id="CLU_000445_104_15_5"/>
<dbReference type="GO" id="GO:0005886">
    <property type="term" value="C:plasma membrane"/>
    <property type="evidence" value="ECO:0007669"/>
    <property type="project" value="UniProtKB-SubCell"/>
</dbReference>
<dbReference type="KEGG" id="mai:MICA_1929"/>
<dbReference type="eggNOG" id="COG2197">
    <property type="taxonomic scope" value="Bacteria"/>
</dbReference>
<reference evidence="10 11" key="1">
    <citation type="journal article" date="2011" name="BMC Genomics">
        <title>Genomic insights into an obligate epibiotic bacterial predator: Micavibrio aeruginosavorus ARL-13.</title>
        <authorList>
            <person name="Wang Z."/>
            <person name="Kadouri D."/>
            <person name="Wu M."/>
        </authorList>
    </citation>
    <scope>NUCLEOTIDE SEQUENCE [LARGE SCALE GENOMIC DNA]</scope>
    <source>
        <strain evidence="10 11">ARL-13</strain>
    </source>
</reference>
<dbReference type="InterPro" id="IPR008207">
    <property type="entry name" value="Sig_transdc_His_kin_Hpt_dom"/>
</dbReference>
<dbReference type="RefSeq" id="WP_014103461.1">
    <property type="nucleotide sequence ID" value="NC_016026.1"/>
</dbReference>
<evidence type="ECO:0000259" key="9">
    <source>
        <dbReference type="PROSITE" id="PS50894"/>
    </source>
</evidence>
<dbReference type="eggNOG" id="COG2205">
    <property type="taxonomic scope" value="Bacteria"/>
</dbReference>
<dbReference type="PANTHER" id="PTHR45339">
    <property type="entry name" value="HYBRID SIGNAL TRANSDUCTION HISTIDINE KINASE J"/>
    <property type="match status" value="1"/>
</dbReference>
<dbReference type="Gene3D" id="3.30.565.10">
    <property type="entry name" value="Histidine kinase-like ATPase, C-terminal domain"/>
    <property type="match status" value="1"/>
</dbReference>
<dbReference type="Gene3D" id="3.40.50.2300">
    <property type="match status" value="2"/>
</dbReference>
<accession>G2KME4</accession>
<protein>
    <recommendedName>
        <fullName evidence="2">histidine kinase</fullName>
        <ecNumber evidence="2">2.7.13.3</ecNumber>
    </recommendedName>
</protein>
<dbReference type="InterPro" id="IPR036097">
    <property type="entry name" value="HisK_dim/P_sf"/>
</dbReference>
<dbReference type="eggNOG" id="COG0784">
    <property type="taxonomic scope" value="Bacteria"/>
</dbReference>
<keyword evidence="3 5" id="KW-0597">Phosphoprotein</keyword>
<evidence type="ECO:0000259" key="8">
    <source>
        <dbReference type="PROSITE" id="PS50110"/>
    </source>
</evidence>
<dbReference type="InterPro" id="IPR003594">
    <property type="entry name" value="HATPase_dom"/>
</dbReference>
<dbReference type="CDD" id="cd00088">
    <property type="entry name" value="HPT"/>
    <property type="match status" value="1"/>
</dbReference>
<evidence type="ECO:0000256" key="1">
    <source>
        <dbReference type="ARBA" id="ARBA00000085"/>
    </source>
</evidence>
<comment type="catalytic activity">
    <reaction evidence="1">
        <text>ATP + protein L-histidine = ADP + protein N-phospho-L-histidine.</text>
        <dbReference type="EC" id="2.7.13.3"/>
    </reaction>
</comment>
<dbReference type="Pfam" id="PF00072">
    <property type="entry name" value="Response_reg"/>
    <property type="match status" value="2"/>
</dbReference>
<evidence type="ECO:0000256" key="3">
    <source>
        <dbReference type="ARBA" id="ARBA00022553"/>
    </source>
</evidence>
<name>G2KME4_MICAA</name>
<keyword evidence="10" id="KW-0808">Transferase</keyword>
<dbReference type="InterPro" id="IPR011006">
    <property type="entry name" value="CheY-like_superfamily"/>
</dbReference>
<feature type="compositionally biased region" description="Low complexity" evidence="6">
    <location>
        <begin position="656"/>
        <end position="669"/>
    </location>
</feature>
<evidence type="ECO:0000256" key="4">
    <source>
        <dbReference type="PROSITE-ProRule" id="PRU00110"/>
    </source>
</evidence>
<dbReference type="InterPro" id="IPR035965">
    <property type="entry name" value="PAS-like_dom_sf"/>
</dbReference>
<dbReference type="Gene3D" id="1.10.287.130">
    <property type="match status" value="1"/>
</dbReference>
<sequence length="777" mass="84106">MSRLTQNREFFENVPLGLCLLRHDDAADNGGALDILFANHAMIYMLRPPKGVEGPAIAGPFDVIGRSLDEIWPSPSICDLVKKLKNGQPPRDITLPIYDDDDGRQRWAKITISETEFEGTACYALWITDISATKEAEAKLQQAVQEADQAAEMKSNFLATMSHEIRTPMQSVYGFLELISEEKPPAAIQNMVDTARGSAAGLLEILDDILDLAKIDANKMELDVFEVPVRTLVRGILEALSVRVIGKNVSLLDNIESDVPFVIIGDPKRLRQIIMNLAGNALKFTESGSVTVRVSTKAKVLQPKDNGIILRIEVADTGMGMTPEVMARLFQPFNQADNTTSRKFGGTGLGLSICRRLVELMGGQIGVESTPGEGSVFWFEIPTEQVSTDSPTVNLPALDGLSILSVEDHPQGAREIVKSLQSMGATVESCGTVAEAMDLIQRRPFDVAVIDQGLPDGLGIDLIRNIMQIRPFMGLIMYTVRDDIGLQHTLQSLGVTYLAKPASRLGLGTAVMDVASKVSRVKIDGPRRLLIAEDTASVRAVLERQLQKLGVDADFVVNGQDALNALETGLYGILLTDLHMPGVDGYTVVATIRDSERDRDDDSHMPVIALTADVQMAQRQTYLAYGFDECLLKPVSLGQFKRLLIRWGLLNEGGDAPASSNTAQTTTASPGGSIDIPALCEQMGTDPAEAIDMMRMFVDMTAAQIDALQRDAASGSYADIRETAHSLKGAARSACCNRLGDIAARIQSDAENNVINADLIISAAKEFEAVRAAVAAL</sequence>
<gene>
    <name evidence="10" type="ordered locus">MICA_1929</name>
</gene>
<dbReference type="PROSITE" id="PS50110">
    <property type="entry name" value="RESPONSE_REGULATORY"/>
    <property type="match status" value="2"/>
</dbReference>
<dbReference type="Proteomes" id="UP000009286">
    <property type="component" value="Chromosome"/>
</dbReference>
<organism evidence="10 11">
    <name type="scientific">Micavibrio aeruginosavorus (strain ARL-13)</name>
    <dbReference type="NCBI Taxonomy" id="856793"/>
    <lineage>
        <taxon>Bacteria</taxon>
        <taxon>Pseudomonadati</taxon>
        <taxon>Bdellovibrionota</taxon>
        <taxon>Bdellovibrionia</taxon>
        <taxon>Bdellovibrionales</taxon>
        <taxon>Pseudobdellovibrionaceae</taxon>
        <taxon>Micavibrio</taxon>
    </lineage>
</organism>
<dbReference type="FunFam" id="3.30.565.10:FF:000010">
    <property type="entry name" value="Sensor histidine kinase RcsC"/>
    <property type="match status" value="1"/>
</dbReference>
<dbReference type="CDD" id="cd00082">
    <property type="entry name" value="HisKA"/>
    <property type="match status" value="1"/>
</dbReference>
<dbReference type="InterPro" id="IPR004358">
    <property type="entry name" value="Sig_transdc_His_kin-like_C"/>
</dbReference>
<keyword evidence="10" id="KW-0418">Kinase</keyword>
<dbReference type="InterPro" id="IPR001789">
    <property type="entry name" value="Sig_transdc_resp-reg_receiver"/>
</dbReference>
<feature type="domain" description="Response regulatory" evidence="8">
    <location>
        <begin position="402"/>
        <end position="515"/>
    </location>
</feature>
<dbReference type="SMART" id="SM00388">
    <property type="entry name" value="HisKA"/>
    <property type="match status" value="1"/>
</dbReference>
<dbReference type="eggNOG" id="COG2198">
    <property type="taxonomic scope" value="Bacteria"/>
</dbReference>
<feature type="region of interest" description="Disordered" evidence="6">
    <location>
        <begin position="656"/>
        <end position="675"/>
    </location>
</feature>
<dbReference type="InterPro" id="IPR003661">
    <property type="entry name" value="HisK_dim/P_dom"/>
</dbReference>
<dbReference type="PROSITE" id="PS50894">
    <property type="entry name" value="HPT"/>
    <property type="match status" value="1"/>
</dbReference>
<dbReference type="SUPFAM" id="SSF47226">
    <property type="entry name" value="Histidine-containing phosphotransfer domain, HPT domain"/>
    <property type="match status" value="1"/>
</dbReference>
<dbReference type="OrthoDB" id="7346568at2"/>
<feature type="modified residue" description="4-aspartylphosphate" evidence="5">
    <location>
        <position position="451"/>
    </location>
</feature>
<feature type="modified residue" description="Phosphohistidine" evidence="4">
    <location>
        <position position="725"/>
    </location>
</feature>
<dbReference type="Pfam" id="PF02518">
    <property type="entry name" value="HATPase_c"/>
    <property type="match status" value="1"/>
</dbReference>
<feature type="domain" description="Response regulatory" evidence="8">
    <location>
        <begin position="528"/>
        <end position="648"/>
    </location>
</feature>
<feature type="domain" description="HPt" evidence="9">
    <location>
        <begin position="686"/>
        <end position="777"/>
    </location>
</feature>
<dbReference type="Gene3D" id="3.30.450.20">
    <property type="entry name" value="PAS domain"/>
    <property type="match status" value="1"/>
</dbReference>
<evidence type="ECO:0000256" key="5">
    <source>
        <dbReference type="PROSITE-ProRule" id="PRU00169"/>
    </source>
</evidence>
<dbReference type="SMART" id="SM00448">
    <property type="entry name" value="REC"/>
    <property type="match status" value="2"/>
</dbReference>